<feature type="transmembrane region" description="Helical" evidence="1">
    <location>
        <begin position="884"/>
        <end position="907"/>
    </location>
</feature>
<dbReference type="RefSeq" id="XP_028869745.1">
    <property type="nucleotide sequence ID" value="XM_029013912.1"/>
</dbReference>
<dbReference type="EMBL" id="BDSA01000062">
    <property type="protein sequence ID" value="GBE63502.1"/>
    <property type="molecule type" value="Genomic_DNA"/>
</dbReference>
<protein>
    <submittedName>
        <fullName evidence="2">Uncharacterized protein</fullName>
    </submittedName>
</protein>
<organism evidence="2 3">
    <name type="scientific">Babesia ovata</name>
    <dbReference type="NCBI Taxonomy" id="189622"/>
    <lineage>
        <taxon>Eukaryota</taxon>
        <taxon>Sar</taxon>
        <taxon>Alveolata</taxon>
        <taxon>Apicomplexa</taxon>
        <taxon>Aconoidasida</taxon>
        <taxon>Piroplasmida</taxon>
        <taxon>Babesiidae</taxon>
        <taxon>Babesia</taxon>
    </lineage>
</organism>
<keyword evidence="3" id="KW-1185">Reference proteome</keyword>
<evidence type="ECO:0000313" key="2">
    <source>
        <dbReference type="EMBL" id="GBE63502.1"/>
    </source>
</evidence>
<proteinExistence type="predicted"/>
<keyword evidence="1" id="KW-0472">Membrane</keyword>
<dbReference type="AlphaFoldDB" id="A0A2H6KKJ5"/>
<evidence type="ECO:0000313" key="3">
    <source>
        <dbReference type="Proteomes" id="UP000236319"/>
    </source>
</evidence>
<gene>
    <name evidence="2" type="ORF">BOVATA_049950</name>
</gene>
<dbReference type="GeneID" id="39877272"/>
<dbReference type="Proteomes" id="UP000236319">
    <property type="component" value="Unassembled WGS sequence"/>
</dbReference>
<evidence type="ECO:0000256" key="1">
    <source>
        <dbReference type="SAM" id="Phobius"/>
    </source>
</evidence>
<dbReference type="VEuPathDB" id="PiroplasmaDB:BOVATA_049950"/>
<keyword evidence="1" id="KW-0812">Transmembrane</keyword>
<accession>A0A2H6KKJ5</accession>
<sequence>MYGKDGKNIKLIVDALTKQTSPSPKGSPAATTSPTKDEIKKFIFNFMYFADPLLQYTEGHVKDYSQDKNNPLPTEQSLQVRGIQNASDTLLKYLGKFSDDNKNQHKDAKKRIYIFDDLSTTLLKQLSASISALSPSNFHGFHNPLLLDALKAGMEKFTEQLGHAYVNVYSGKIPTEKWVKQESKQVDGKPQLVDVLSTEGRNCAKVCLTILEILNTNLRDLYNNCKGSGKWSKSCIRLYEGNKNKRSDNQLGHWFQRRGFRVSEYENTQNGELKRGMKGDEIRTLLVNGNGKYVFKNDNNKDDAGPLRTLFRYLLDYYKVTHRGHIASPKSPCNIYQMLQWLLGLYFNPMYQKLEAHIGELFTGLQKQYKLEHPRLEVTVPDDMKDKIKSPLNSEQLTKVLKQVCLYSADTLITFLGHGHSGGRYAVDFYTNTDNLFYPGSPASCFDMLADILNRVFYQVRFVYKQCNNRPESGGWKHCWYGRGVGGSSWTCNTMQCPNQTGDQTATQNSNQMHKQTCNQMCDQRAECGLKSPLQSFLEDGLPGFLPHSITSPGCKLTCSLPNHFGRPCLTPMGFSDISNVASRTQKGDYLQQVLELLYGPKSNFRQLCSVVNCLIRRPPQTLDDLLAFYYGYLANWSGGSKGRDNEARKHKHDAFVRAVRNANLGREYSDLIPTAVFGSSSHYDQKSTHTNGDVFSLVSCNPHNAPAHPCGRYLQPLHQDARSMFSSFFARFYLCWIVYTTENFYDLLKKLYDDCCAKCNKPGTKCHDNSCAERCAVKSAYEAEVSNPQQALSTQSANKAHDSKCHSIIECKYTHPTLYSYGFTFGSPHELSGVTEVKNRRTCIDLCNALKKVLSDKKSDNAPLAKLIYVTIPDFLWKIREPFSLTLLALWSLSLLYLLHITVVRLDVLRIRSHLRSPASHRIAAQSLLAAARVKALANVKYFSP</sequence>
<reference evidence="2 3" key="1">
    <citation type="journal article" date="2017" name="BMC Genomics">
        <title>Whole-genome assembly of Babesia ovata and comparative genomics between closely related pathogens.</title>
        <authorList>
            <person name="Yamagishi J."/>
            <person name="Asada M."/>
            <person name="Hakimi H."/>
            <person name="Tanaka T.Q."/>
            <person name="Sugimoto C."/>
            <person name="Kawazu S."/>
        </authorList>
    </citation>
    <scope>NUCLEOTIDE SEQUENCE [LARGE SCALE GENOMIC DNA]</scope>
    <source>
        <strain evidence="2 3">Miyake</strain>
    </source>
</reference>
<comment type="caution">
    <text evidence="2">The sequence shown here is derived from an EMBL/GenBank/DDBJ whole genome shotgun (WGS) entry which is preliminary data.</text>
</comment>
<name>A0A2H6KKJ5_9APIC</name>
<keyword evidence="1" id="KW-1133">Transmembrane helix</keyword>
<dbReference type="OrthoDB" id="367122at2759"/>